<comment type="caution">
    <text evidence="1">The sequence shown here is derived from an EMBL/GenBank/DDBJ whole genome shotgun (WGS) entry which is preliminary data.</text>
</comment>
<dbReference type="Proteomes" id="UP001158986">
    <property type="component" value="Unassembled WGS sequence"/>
</dbReference>
<dbReference type="EMBL" id="CAKLCB010000162">
    <property type="protein sequence ID" value="CAH0516256.1"/>
    <property type="molecule type" value="Genomic_DNA"/>
</dbReference>
<organism evidence="1 2">
    <name type="scientific">Peronospora belbahrii</name>
    <dbReference type="NCBI Taxonomy" id="622444"/>
    <lineage>
        <taxon>Eukaryota</taxon>
        <taxon>Sar</taxon>
        <taxon>Stramenopiles</taxon>
        <taxon>Oomycota</taxon>
        <taxon>Peronosporomycetes</taxon>
        <taxon>Peronosporales</taxon>
        <taxon>Peronosporaceae</taxon>
        <taxon>Peronospora</taxon>
    </lineage>
</organism>
<gene>
    <name evidence="1" type="ORF">PBS001_LOCUS2936</name>
</gene>
<protein>
    <submittedName>
        <fullName evidence="1">Uncharacterized protein</fullName>
    </submittedName>
</protein>
<keyword evidence="2" id="KW-1185">Reference proteome</keyword>
<accession>A0ABN8CVH0</accession>
<evidence type="ECO:0000313" key="2">
    <source>
        <dbReference type="Proteomes" id="UP001158986"/>
    </source>
</evidence>
<reference evidence="1 2" key="1">
    <citation type="submission" date="2021-11" db="EMBL/GenBank/DDBJ databases">
        <authorList>
            <person name="Islam A."/>
            <person name="Islam S."/>
            <person name="Flora M.S."/>
            <person name="Rahman M."/>
            <person name="Ziaur R.M."/>
            <person name="Epstein J.H."/>
            <person name="Hassan M."/>
            <person name="Klassen M."/>
            <person name="Woodard K."/>
            <person name="Webb A."/>
            <person name="Webby R.J."/>
            <person name="El Zowalaty M.E."/>
        </authorList>
    </citation>
    <scope>NUCLEOTIDE SEQUENCE [LARGE SCALE GENOMIC DNA]</scope>
    <source>
        <strain evidence="1">Pbs1</strain>
    </source>
</reference>
<name>A0ABN8CVH0_9STRA</name>
<sequence>MRSEGRVTNRCKAERSSVTGTERVTVEFPNSSNTLITLPVRYSFELCAKFVRCALENQANPADVGLLLILRLSCMSGLSDKQWPSRSPSQLGMYRVRRCLSLRVIVVIFWRTRQTP</sequence>
<proteinExistence type="predicted"/>
<evidence type="ECO:0000313" key="1">
    <source>
        <dbReference type="EMBL" id="CAH0516256.1"/>
    </source>
</evidence>